<dbReference type="Proteomes" id="UP000277236">
    <property type="component" value="Unassembled WGS sequence"/>
</dbReference>
<evidence type="ECO:0000313" key="2">
    <source>
        <dbReference type="EMBL" id="RMQ44549.1"/>
    </source>
</evidence>
<evidence type="ECO:0008006" key="4">
    <source>
        <dbReference type="Google" id="ProtNLM"/>
    </source>
</evidence>
<gene>
    <name evidence="2" type="ORF">ALQ04_01685</name>
</gene>
<keyword evidence="1" id="KW-0472">Membrane</keyword>
<evidence type="ECO:0000256" key="1">
    <source>
        <dbReference type="SAM" id="Phobius"/>
    </source>
</evidence>
<keyword evidence="1" id="KW-0812">Transmembrane</keyword>
<dbReference type="EMBL" id="RBRE01000059">
    <property type="protein sequence ID" value="RMQ44549.1"/>
    <property type="molecule type" value="Genomic_DNA"/>
</dbReference>
<dbReference type="AlphaFoldDB" id="A0A3M4LSR3"/>
<feature type="transmembrane region" description="Helical" evidence="1">
    <location>
        <begin position="30"/>
        <end position="46"/>
    </location>
</feature>
<sequence length="157" mass="17451">MHIMLIGIVLILTWLILLLRYPAKALPVSLAAAAGLGVVAAVVIWQDNREARQLERLGLRLDYAPQQCPAGQPLLVLIDNTNNVPLRELRWRVAAYAPGDTVNLAEDAYTSPHYRGPGELQPGSQWQDCLPLPPLRPGYRPQSLEFRPEHLQGSFSD</sequence>
<accession>A0A3M4LSR3</accession>
<organism evidence="2 3">
    <name type="scientific">Pseudomonas cichorii</name>
    <dbReference type="NCBI Taxonomy" id="36746"/>
    <lineage>
        <taxon>Bacteria</taxon>
        <taxon>Pseudomonadati</taxon>
        <taxon>Pseudomonadota</taxon>
        <taxon>Gammaproteobacteria</taxon>
        <taxon>Pseudomonadales</taxon>
        <taxon>Pseudomonadaceae</taxon>
        <taxon>Pseudomonas</taxon>
    </lineage>
</organism>
<reference evidence="2 3" key="1">
    <citation type="submission" date="2018-08" db="EMBL/GenBank/DDBJ databases">
        <title>Recombination of ecologically and evolutionarily significant loci maintains genetic cohesion in the Pseudomonas syringae species complex.</title>
        <authorList>
            <person name="Dillon M."/>
            <person name="Thakur S."/>
            <person name="Almeida R.N.D."/>
            <person name="Weir B.S."/>
            <person name="Guttman D.S."/>
        </authorList>
    </citation>
    <scope>NUCLEOTIDE SEQUENCE [LARGE SCALE GENOMIC DNA]</scope>
    <source>
        <strain evidence="2 3">ICMP 3353</strain>
    </source>
</reference>
<protein>
    <recommendedName>
        <fullName evidence="4">Multidrug transporter</fullName>
    </recommendedName>
</protein>
<keyword evidence="1" id="KW-1133">Transmembrane helix</keyword>
<comment type="caution">
    <text evidence="2">The sequence shown here is derived from an EMBL/GenBank/DDBJ whole genome shotgun (WGS) entry which is preliminary data.</text>
</comment>
<proteinExistence type="predicted"/>
<name>A0A3M4LSR3_PSECI</name>
<evidence type="ECO:0000313" key="3">
    <source>
        <dbReference type="Proteomes" id="UP000277236"/>
    </source>
</evidence>